<dbReference type="RefSeq" id="WP_185678758.1">
    <property type="nucleotide sequence ID" value="NZ_JACLAX010000005.1"/>
</dbReference>
<dbReference type="InterPro" id="IPR002937">
    <property type="entry name" value="Amino_oxidase"/>
</dbReference>
<dbReference type="PROSITE" id="PS51318">
    <property type="entry name" value="TAT"/>
    <property type="match status" value="1"/>
</dbReference>
<organism evidence="8 9">
    <name type="scientific">Novosphingobium piscinae</name>
    <dbReference type="NCBI Taxonomy" id="1507448"/>
    <lineage>
        <taxon>Bacteria</taxon>
        <taxon>Pseudomonadati</taxon>
        <taxon>Pseudomonadota</taxon>
        <taxon>Alphaproteobacteria</taxon>
        <taxon>Sphingomonadales</taxon>
        <taxon>Sphingomonadaceae</taxon>
        <taxon>Novosphingobium</taxon>
    </lineage>
</organism>
<comment type="caution">
    <text evidence="8">The sequence shown here is derived from an EMBL/GenBank/DDBJ whole genome shotgun (WGS) entry which is preliminary data.</text>
</comment>
<reference evidence="8 9" key="1">
    <citation type="submission" date="2020-08" db="EMBL/GenBank/DDBJ databases">
        <title>The genome sequence of type strain Novosphingobium piscinae KCTC 42194.</title>
        <authorList>
            <person name="Liu Y."/>
        </authorList>
    </citation>
    <scope>NUCLEOTIDE SEQUENCE [LARGE SCALE GENOMIC DNA]</scope>
    <source>
        <strain evidence="8 9">KCTC 42194</strain>
    </source>
</reference>
<dbReference type="GO" id="GO:0009851">
    <property type="term" value="P:auxin biosynthetic process"/>
    <property type="evidence" value="ECO:0007669"/>
    <property type="project" value="UniProtKB-KW"/>
</dbReference>
<evidence type="ECO:0000256" key="1">
    <source>
        <dbReference type="ARBA" id="ARBA00004814"/>
    </source>
</evidence>
<sequence>MFDDLTAPSRRSLLAMIGRAGGSLAMYQAMTSLGHAADSQFSGPPKLSGARPGASVLVLGAGIAGLLSAYELMKAGYKVQILEFQGRTGGRNWTLRGGDTVTEIGGATQTVGFAPGNYLNPGPWRLPYHHQTMLHYCDELGVELEPFVQLNNNAFIHSAKAFGGKPQRHRELVVDFNGHVSELMAKALNQGALDQQISKEDKEKLLVAMREWGVLDKSDRYTSSIHVADRRGYDRAPGGGVGGAPIASSVNGLSDVLDSKVWNLIGFYLEYVMQQTMFQPKGGMGRIGDAFVKKVGHLIRLNTRVTRITQDDKGVAAEWTDAKTGQTGTARADFMVCTIPASILAQIPIQVSAAKQAAIKALPYNSSVKIGLEMKSRFWEKKYHIYGGHSFTDQAINLISYPSMGFFSKGPAVLLGGYPFGLGAYMLSGMTPEKRIEEALRQGSVLHEEYRDEFLKGVSVAWSRQPWIMGCCAEWTEQTRAAHYQNLASIDGRIVLAGEHVSYYGCWQEGAATSAIDAVTRLHQRALAA</sequence>
<dbReference type="PANTHER" id="PTHR10742">
    <property type="entry name" value="FLAVIN MONOAMINE OXIDASE"/>
    <property type="match status" value="1"/>
</dbReference>
<evidence type="ECO:0000256" key="2">
    <source>
        <dbReference type="ARBA" id="ARBA00005833"/>
    </source>
</evidence>
<evidence type="ECO:0000313" key="9">
    <source>
        <dbReference type="Proteomes" id="UP000551327"/>
    </source>
</evidence>
<dbReference type="Gene3D" id="3.90.660.10">
    <property type="match status" value="1"/>
</dbReference>
<dbReference type="Proteomes" id="UP000551327">
    <property type="component" value="Unassembled WGS sequence"/>
</dbReference>
<name>A0A7X1FYU1_9SPHN</name>
<dbReference type="AlphaFoldDB" id="A0A7X1FYU1"/>
<keyword evidence="9" id="KW-1185">Reference proteome</keyword>
<dbReference type="Gene3D" id="3.50.50.60">
    <property type="entry name" value="FAD/NAD(P)-binding domain"/>
    <property type="match status" value="1"/>
</dbReference>
<evidence type="ECO:0000313" key="8">
    <source>
        <dbReference type="EMBL" id="MBC2668867.1"/>
    </source>
</evidence>
<evidence type="ECO:0000256" key="3">
    <source>
        <dbReference type="ARBA" id="ARBA00012535"/>
    </source>
</evidence>
<dbReference type="InterPro" id="IPR036188">
    <property type="entry name" value="FAD/NAD-bd_sf"/>
</dbReference>
<proteinExistence type="inferred from homology"/>
<dbReference type="GO" id="GO:0050361">
    <property type="term" value="F:tryptophan 2-monooxygenase activity"/>
    <property type="evidence" value="ECO:0007669"/>
    <property type="project" value="UniProtKB-EC"/>
</dbReference>
<dbReference type="InterPro" id="IPR050281">
    <property type="entry name" value="Flavin_monoamine_oxidase"/>
</dbReference>
<dbReference type="InterPro" id="IPR006311">
    <property type="entry name" value="TAT_signal"/>
</dbReference>
<dbReference type="SUPFAM" id="SSF54373">
    <property type="entry name" value="FAD-linked reductases, C-terminal domain"/>
    <property type="match status" value="1"/>
</dbReference>
<comment type="similarity">
    <text evidence="2">Belongs to the tryptophan 2-monooxygenase family.</text>
</comment>
<evidence type="ECO:0000259" key="7">
    <source>
        <dbReference type="Pfam" id="PF01593"/>
    </source>
</evidence>
<dbReference type="EC" id="1.13.12.3" evidence="3"/>
<feature type="domain" description="Amine oxidase" evidence="7">
    <location>
        <begin position="63"/>
        <end position="522"/>
    </location>
</feature>
<dbReference type="EMBL" id="JACLAX010000005">
    <property type="protein sequence ID" value="MBC2668867.1"/>
    <property type="molecule type" value="Genomic_DNA"/>
</dbReference>
<evidence type="ECO:0000256" key="6">
    <source>
        <dbReference type="ARBA" id="ARBA00047321"/>
    </source>
</evidence>
<accession>A0A7X1FYU1</accession>
<dbReference type="Gene3D" id="1.20.1440.240">
    <property type="match status" value="1"/>
</dbReference>
<dbReference type="SUPFAM" id="SSF51905">
    <property type="entry name" value="FAD/NAD(P)-binding domain"/>
    <property type="match status" value="1"/>
</dbReference>
<protein>
    <recommendedName>
        <fullName evidence="4">Tryptophan 2-monooxygenase</fullName>
        <ecNumber evidence="3">1.13.12.3</ecNumber>
    </recommendedName>
</protein>
<gene>
    <name evidence="8" type="ORF">H7F53_06910</name>
</gene>
<comment type="catalytic activity">
    <reaction evidence="6">
        <text>L-tryptophan + O2 = indole-3-acetamide + CO2 + H2O</text>
        <dbReference type="Rhea" id="RHEA:16165"/>
        <dbReference type="ChEBI" id="CHEBI:15377"/>
        <dbReference type="ChEBI" id="CHEBI:15379"/>
        <dbReference type="ChEBI" id="CHEBI:16031"/>
        <dbReference type="ChEBI" id="CHEBI:16526"/>
        <dbReference type="ChEBI" id="CHEBI:57912"/>
        <dbReference type="EC" id="1.13.12.3"/>
    </reaction>
</comment>
<keyword evidence="5" id="KW-0073">Auxin biosynthesis</keyword>
<evidence type="ECO:0000256" key="4">
    <source>
        <dbReference type="ARBA" id="ARBA00017871"/>
    </source>
</evidence>
<evidence type="ECO:0000256" key="5">
    <source>
        <dbReference type="ARBA" id="ARBA00023070"/>
    </source>
</evidence>
<dbReference type="PANTHER" id="PTHR10742:SF410">
    <property type="entry name" value="LYSINE-SPECIFIC HISTONE DEMETHYLASE 2"/>
    <property type="match status" value="1"/>
</dbReference>
<comment type="pathway">
    <text evidence="1">Plant hormone metabolism; auxin biosynthesis.</text>
</comment>
<dbReference type="Pfam" id="PF01593">
    <property type="entry name" value="Amino_oxidase"/>
    <property type="match status" value="1"/>
</dbReference>